<dbReference type="SUPFAM" id="SSF47384">
    <property type="entry name" value="Homodimeric domain of signal transducing histidine kinase"/>
    <property type="match status" value="1"/>
</dbReference>
<comment type="subcellular location">
    <subcellularLocation>
        <location evidence="2">Membrane</location>
    </subcellularLocation>
</comment>
<dbReference type="RefSeq" id="WP_253076972.1">
    <property type="nucleotide sequence ID" value="NZ_JAMXWN010000013.1"/>
</dbReference>
<dbReference type="Pfam" id="PF00512">
    <property type="entry name" value="HisKA"/>
    <property type="match status" value="1"/>
</dbReference>
<dbReference type="InterPro" id="IPR003594">
    <property type="entry name" value="HATPase_dom"/>
</dbReference>
<proteinExistence type="predicted"/>
<keyword evidence="10" id="KW-1133">Transmembrane helix</keyword>
<dbReference type="Gene3D" id="1.10.287.130">
    <property type="match status" value="1"/>
</dbReference>
<dbReference type="PANTHER" id="PTHR45453:SF1">
    <property type="entry name" value="PHOSPHATE REGULON SENSOR PROTEIN PHOR"/>
    <property type="match status" value="1"/>
</dbReference>
<dbReference type="InterPro" id="IPR036890">
    <property type="entry name" value="HATPase_C_sf"/>
</dbReference>
<dbReference type="InterPro" id="IPR004358">
    <property type="entry name" value="Sig_transdc_His_kin-like_C"/>
</dbReference>
<keyword evidence="7 12" id="KW-0418">Kinase</keyword>
<dbReference type="InterPro" id="IPR005467">
    <property type="entry name" value="His_kinase_dom"/>
</dbReference>
<evidence type="ECO:0000256" key="2">
    <source>
        <dbReference type="ARBA" id="ARBA00004370"/>
    </source>
</evidence>
<reference evidence="13" key="1">
    <citation type="journal article" date="2019" name="Int. J. Syst. Evol. Microbiol.">
        <title>The Global Catalogue of Microorganisms (GCM) 10K type strain sequencing project: providing services to taxonomists for standard genome sequencing and annotation.</title>
        <authorList>
            <consortium name="The Broad Institute Genomics Platform"/>
            <consortium name="The Broad Institute Genome Sequencing Center for Infectious Disease"/>
            <person name="Wu L."/>
            <person name="Ma J."/>
        </authorList>
    </citation>
    <scope>NUCLEOTIDE SEQUENCE [LARGE SCALE GENOMIC DNA]</scope>
    <source>
        <strain evidence="13">CCUG 42001</strain>
    </source>
</reference>
<dbReference type="PANTHER" id="PTHR45453">
    <property type="entry name" value="PHOSPHATE REGULON SENSOR PROTEIN PHOR"/>
    <property type="match status" value="1"/>
</dbReference>
<keyword evidence="5" id="KW-0808">Transferase</keyword>
<feature type="transmembrane region" description="Helical" evidence="10">
    <location>
        <begin position="12"/>
        <end position="32"/>
    </location>
</feature>
<feature type="transmembrane region" description="Helical" evidence="10">
    <location>
        <begin position="44"/>
        <end position="66"/>
    </location>
</feature>
<dbReference type="InterPro" id="IPR050351">
    <property type="entry name" value="BphY/WalK/GraS-like"/>
</dbReference>
<evidence type="ECO:0000256" key="1">
    <source>
        <dbReference type="ARBA" id="ARBA00000085"/>
    </source>
</evidence>
<keyword evidence="10" id="KW-0472">Membrane</keyword>
<dbReference type="EC" id="2.7.13.3" evidence="3"/>
<evidence type="ECO:0000256" key="9">
    <source>
        <dbReference type="ARBA" id="ARBA00023012"/>
    </source>
</evidence>
<dbReference type="PROSITE" id="PS50109">
    <property type="entry name" value="HIS_KIN"/>
    <property type="match status" value="1"/>
</dbReference>
<dbReference type="PRINTS" id="PR00344">
    <property type="entry name" value="BCTRLSENSOR"/>
</dbReference>
<evidence type="ECO:0000256" key="5">
    <source>
        <dbReference type="ARBA" id="ARBA00022679"/>
    </source>
</evidence>
<evidence type="ECO:0000256" key="6">
    <source>
        <dbReference type="ARBA" id="ARBA00022741"/>
    </source>
</evidence>
<evidence type="ECO:0000256" key="3">
    <source>
        <dbReference type="ARBA" id="ARBA00012438"/>
    </source>
</evidence>
<keyword evidence="8" id="KW-0067">ATP-binding</keyword>
<dbReference type="InterPro" id="IPR003661">
    <property type="entry name" value="HisK_dim/P_dom"/>
</dbReference>
<sequence>MRLLSWKRIKARSLFLFFLLLLNALWIIFYIAVDFILNVYHLSWPPIVLHLISAFFGFLSFVILMIQVGKRVKPMRLNYLQTITQAIRQIAKGNFEIKLDLPIAHEGIHKDNPFIQLADSVHDMAKELGQLEKVRQEFISNVSHEIQSPLTSIKGFARALENDQLSKEKHDHYLKIIQTETDRLSKLSDHLLKLTALENGRHPLHMTNYRPDRQIRSCVLALEPQWSKKQLRMTINLDPVFINADSELMNQVWMNLIHNSIKFTPNQGEIRIELKKIGDQICFRLTDSGIGIKKEDFVHLFERFYKADRSRNRKQGGNGLGLSIVKKIIDVHHGEIHVSSDYGKGTLFSILLPVRGEGNEKSAIN</sequence>
<dbReference type="SMART" id="SM00387">
    <property type="entry name" value="HATPase_c"/>
    <property type="match status" value="1"/>
</dbReference>
<evidence type="ECO:0000259" key="11">
    <source>
        <dbReference type="PROSITE" id="PS50109"/>
    </source>
</evidence>
<keyword evidence="9" id="KW-0902">Two-component regulatory system</keyword>
<keyword evidence="6" id="KW-0547">Nucleotide-binding</keyword>
<dbReference type="EMBL" id="JBHSTQ010000007">
    <property type="protein sequence ID" value="MFC6386692.1"/>
    <property type="molecule type" value="Genomic_DNA"/>
</dbReference>
<evidence type="ECO:0000313" key="12">
    <source>
        <dbReference type="EMBL" id="MFC6386692.1"/>
    </source>
</evidence>
<keyword evidence="13" id="KW-1185">Reference proteome</keyword>
<keyword evidence="10" id="KW-0812">Transmembrane</keyword>
<dbReference type="CDD" id="cd06225">
    <property type="entry name" value="HAMP"/>
    <property type="match status" value="1"/>
</dbReference>
<protein>
    <recommendedName>
        <fullName evidence="3">histidine kinase</fullName>
        <ecNumber evidence="3">2.7.13.3</ecNumber>
    </recommendedName>
</protein>
<gene>
    <name evidence="12" type="ORF">ACFP7A_08760</name>
</gene>
<feature type="domain" description="Histidine kinase" evidence="11">
    <location>
        <begin position="141"/>
        <end position="356"/>
    </location>
</feature>
<dbReference type="Gene3D" id="3.30.565.10">
    <property type="entry name" value="Histidine kinase-like ATPase, C-terminal domain"/>
    <property type="match status" value="1"/>
</dbReference>
<dbReference type="Pfam" id="PF02518">
    <property type="entry name" value="HATPase_c"/>
    <property type="match status" value="1"/>
</dbReference>
<dbReference type="InterPro" id="IPR036097">
    <property type="entry name" value="HisK_dim/P_sf"/>
</dbReference>
<evidence type="ECO:0000256" key="8">
    <source>
        <dbReference type="ARBA" id="ARBA00022840"/>
    </source>
</evidence>
<organism evidence="12 13">
    <name type="scientific">Sporolactobacillus kofuensis</name>
    <dbReference type="NCBI Taxonomy" id="269672"/>
    <lineage>
        <taxon>Bacteria</taxon>
        <taxon>Bacillati</taxon>
        <taxon>Bacillota</taxon>
        <taxon>Bacilli</taxon>
        <taxon>Bacillales</taxon>
        <taxon>Sporolactobacillaceae</taxon>
        <taxon>Sporolactobacillus</taxon>
    </lineage>
</organism>
<dbReference type="Proteomes" id="UP001596267">
    <property type="component" value="Unassembled WGS sequence"/>
</dbReference>
<evidence type="ECO:0000313" key="13">
    <source>
        <dbReference type="Proteomes" id="UP001596267"/>
    </source>
</evidence>
<keyword evidence="4" id="KW-0597">Phosphoprotein</keyword>
<dbReference type="SMART" id="SM00388">
    <property type="entry name" value="HisKA"/>
    <property type="match status" value="1"/>
</dbReference>
<evidence type="ECO:0000256" key="7">
    <source>
        <dbReference type="ARBA" id="ARBA00022777"/>
    </source>
</evidence>
<name>A0ABW1WDQ5_9BACL</name>
<dbReference type="CDD" id="cd00082">
    <property type="entry name" value="HisKA"/>
    <property type="match status" value="1"/>
</dbReference>
<dbReference type="SUPFAM" id="SSF55874">
    <property type="entry name" value="ATPase domain of HSP90 chaperone/DNA topoisomerase II/histidine kinase"/>
    <property type="match status" value="1"/>
</dbReference>
<dbReference type="GO" id="GO:0016301">
    <property type="term" value="F:kinase activity"/>
    <property type="evidence" value="ECO:0007669"/>
    <property type="project" value="UniProtKB-KW"/>
</dbReference>
<evidence type="ECO:0000256" key="4">
    <source>
        <dbReference type="ARBA" id="ARBA00022553"/>
    </source>
</evidence>
<comment type="catalytic activity">
    <reaction evidence="1">
        <text>ATP + protein L-histidine = ADP + protein N-phospho-L-histidine.</text>
        <dbReference type="EC" id="2.7.13.3"/>
    </reaction>
</comment>
<accession>A0ABW1WDQ5</accession>
<comment type="caution">
    <text evidence="12">The sequence shown here is derived from an EMBL/GenBank/DDBJ whole genome shotgun (WGS) entry which is preliminary data.</text>
</comment>
<evidence type="ECO:0000256" key="10">
    <source>
        <dbReference type="SAM" id="Phobius"/>
    </source>
</evidence>